<evidence type="ECO:0000256" key="2">
    <source>
        <dbReference type="SAM" id="Phobius"/>
    </source>
</evidence>
<gene>
    <name evidence="3" type="ORF">GUJ93_ZPchr0011g28768</name>
</gene>
<evidence type="ECO:0000313" key="3">
    <source>
        <dbReference type="EMBL" id="KAG8088773.1"/>
    </source>
</evidence>
<evidence type="ECO:0000256" key="1">
    <source>
        <dbReference type="SAM" id="MobiDB-lite"/>
    </source>
</evidence>
<reference evidence="3" key="1">
    <citation type="journal article" date="2021" name="bioRxiv">
        <title>Whole Genome Assembly and Annotation of Northern Wild Rice, Zizania palustris L., Supports a Whole Genome Duplication in the Zizania Genus.</title>
        <authorList>
            <person name="Haas M."/>
            <person name="Kono T."/>
            <person name="Macchietto M."/>
            <person name="Millas R."/>
            <person name="McGilp L."/>
            <person name="Shao M."/>
            <person name="Duquette J."/>
            <person name="Hirsch C.N."/>
            <person name="Kimball J."/>
        </authorList>
    </citation>
    <scope>NUCLEOTIDE SEQUENCE</scope>
    <source>
        <tissue evidence="3">Fresh leaf tissue</tissue>
    </source>
</reference>
<protein>
    <submittedName>
        <fullName evidence="3">Uncharacterized protein</fullName>
    </submittedName>
</protein>
<feature type="compositionally biased region" description="Low complexity" evidence="1">
    <location>
        <begin position="69"/>
        <end position="80"/>
    </location>
</feature>
<dbReference type="EMBL" id="JAAALK010000081">
    <property type="protein sequence ID" value="KAG8088773.1"/>
    <property type="molecule type" value="Genomic_DNA"/>
</dbReference>
<accession>A0A8J5WHF0</accession>
<keyword evidence="2" id="KW-1133">Transmembrane helix</keyword>
<dbReference type="AlphaFoldDB" id="A0A8J5WHF0"/>
<feature type="compositionally biased region" description="Basic residues" evidence="1">
    <location>
        <begin position="109"/>
        <end position="121"/>
    </location>
</feature>
<feature type="transmembrane region" description="Helical" evidence="2">
    <location>
        <begin position="123"/>
        <end position="144"/>
    </location>
</feature>
<organism evidence="3 4">
    <name type="scientific">Zizania palustris</name>
    <name type="common">Northern wild rice</name>
    <dbReference type="NCBI Taxonomy" id="103762"/>
    <lineage>
        <taxon>Eukaryota</taxon>
        <taxon>Viridiplantae</taxon>
        <taxon>Streptophyta</taxon>
        <taxon>Embryophyta</taxon>
        <taxon>Tracheophyta</taxon>
        <taxon>Spermatophyta</taxon>
        <taxon>Magnoliopsida</taxon>
        <taxon>Liliopsida</taxon>
        <taxon>Poales</taxon>
        <taxon>Poaceae</taxon>
        <taxon>BOP clade</taxon>
        <taxon>Oryzoideae</taxon>
        <taxon>Oryzeae</taxon>
        <taxon>Zizaniinae</taxon>
        <taxon>Zizania</taxon>
    </lineage>
</organism>
<reference evidence="3" key="2">
    <citation type="submission" date="2021-02" db="EMBL/GenBank/DDBJ databases">
        <authorList>
            <person name="Kimball J.A."/>
            <person name="Haas M.W."/>
            <person name="Macchietto M."/>
            <person name="Kono T."/>
            <person name="Duquette J."/>
            <person name="Shao M."/>
        </authorList>
    </citation>
    <scope>NUCLEOTIDE SEQUENCE</scope>
    <source>
        <tissue evidence="3">Fresh leaf tissue</tissue>
    </source>
</reference>
<dbReference type="Proteomes" id="UP000729402">
    <property type="component" value="Unassembled WGS sequence"/>
</dbReference>
<proteinExistence type="predicted"/>
<feature type="compositionally biased region" description="Acidic residues" evidence="1">
    <location>
        <begin position="81"/>
        <end position="95"/>
    </location>
</feature>
<comment type="caution">
    <text evidence="3">The sequence shown here is derived from an EMBL/GenBank/DDBJ whole genome shotgun (WGS) entry which is preliminary data.</text>
</comment>
<evidence type="ECO:0000313" key="4">
    <source>
        <dbReference type="Proteomes" id="UP000729402"/>
    </source>
</evidence>
<keyword evidence="2" id="KW-0812">Transmembrane</keyword>
<sequence>MRWQLLPWRWWMKAAEDGEHAASRHLHIEREDVGTESPSAGHWLQGGLPVEEAVHVDGPSGDDHHVAVAKEVAPAPAQEPASEDEEESGSDDEEMGGGIGRTRVTRQPVRARRRRRPERRRRGSGLLVVPAVILLAVVALVASWKHKPPRRPRALDL</sequence>
<feature type="region of interest" description="Disordered" evidence="1">
    <location>
        <begin position="53"/>
        <end position="121"/>
    </location>
</feature>
<keyword evidence="2" id="KW-0472">Membrane</keyword>
<keyword evidence="4" id="KW-1185">Reference proteome</keyword>
<name>A0A8J5WHF0_ZIZPA</name>